<dbReference type="KEGG" id="cyu:UCYN_00490"/>
<dbReference type="RefSeq" id="WP_012953470.1">
    <property type="nucleotide sequence ID" value="NC_013771.1"/>
</dbReference>
<keyword evidence="6" id="KW-1185">Reference proteome</keyword>
<dbReference type="PATRIC" id="fig|713887.8.peg.40"/>
<gene>
    <name evidence="5" type="ordered locus">UCYN_00490</name>
</gene>
<proteinExistence type="predicted"/>
<organism evidence="6">
    <name type="scientific">Atelocyanobacterium thalassa (isolate ALOHA)</name>
    <dbReference type="NCBI Taxonomy" id="1453429"/>
    <lineage>
        <taxon>Bacteria</taxon>
        <taxon>Bacillati</taxon>
        <taxon>Cyanobacteriota</taxon>
        <taxon>Cyanophyceae</taxon>
        <taxon>Oscillatoriophycideae</taxon>
        <taxon>Chroococcales</taxon>
        <taxon>Aphanothecaceae</taxon>
        <taxon>Candidatus Atelocyanobacterium</taxon>
        <taxon>Candidatus Atelocyanobacterium thalassae</taxon>
    </lineage>
</organism>
<evidence type="ECO:0000256" key="3">
    <source>
        <dbReference type="ARBA" id="ARBA00022989"/>
    </source>
</evidence>
<dbReference type="STRING" id="1453429.UCYN_00490"/>
<dbReference type="Pfam" id="PF05128">
    <property type="entry name" value="DUF697"/>
    <property type="match status" value="1"/>
</dbReference>
<sequence length="284" mass="32106">MHQRYYPCLIAFNKQDQYEKEDKKVIIEKIRQQVKPIIDPNNVTSINSTSIKIKNLQYNSDGSSEKWIEKQPPNIISLVSRLKIFETDNKQQLLLARNWRKAIEIKQQTKTISNVVKYNKAMPIIKKYELIAATVISINPISSVDFLATAAINTQMIIDLSNIYKQGFTFSQGKIAAIAIGKIIVQLGIAELSIHTISNLLKSNMITYILGSLSQGVSVAYLTHIVGLSLIEYFQEQSDSDINSSEIDVTKFSQIINKIFTKTQQRDLLNTFVKQTSSKISATT</sequence>
<evidence type="ECO:0000256" key="1">
    <source>
        <dbReference type="ARBA" id="ARBA00004141"/>
    </source>
</evidence>
<keyword evidence="2" id="KW-0812">Transmembrane</keyword>
<dbReference type="HOGENOM" id="CLU_978907_0_0_3"/>
<evidence type="ECO:0000256" key="2">
    <source>
        <dbReference type="ARBA" id="ARBA00022692"/>
    </source>
</evidence>
<dbReference type="InterPro" id="IPR021147">
    <property type="entry name" value="DUF697"/>
</dbReference>
<keyword evidence="4" id="KW-0472">Membrane</keyword>
<dbReference type="Proteomes" id="UP000001405">
    <property type="component" value="Chromosome"/>
</dbReference>
<comment type="subcellular location">
    <subcellularLocation>
        <location evidence="1">Membrane</location>
        <topology evidence="1">Multi-pass membrane protein</topology>
    </subcellularLocation>
</comment>
<evidence type="ECO:0000313" key="6">
    <source>
        <dbReference type="Proteomes" id="UP000001405"/>
    </source>
</evidence>
<dbReference type="EMBL" id="CP001842">
    <property type="protein sequence ID" value="ADB94805.1"/>
    <property type="molecule type" value="Genomic_DNA"/>
</dbReference>
<dbReference type="GO" id="GO:0016020">
    <property type="term" value="C:membrane"/>
    <property type="evidence" value="ECO:0007669"/>
    <property type="project" value="UniProtKB-SubCell"/>
</dbReference>
<reference evidence="5 6" key="1">
    <citation type="journal article" date="2010" name="Nature">
        <title>Metabolic streamlining in an open-ocean nitrogen-fixing cyanobacterium.</title>
        <authorList>
            <person name="Tripp H.J."/>
            <person name="Bench S.R."/>
            <person name="Turk K.A."/>
            <person name="Foster R.A."/>
            <person name="Desany B.A."/>
            <person name="Niazi F."/>
            <person name="Affourtit J.P."/>
            <person name="Zehr J.P."/>
        </authorList>
    </citation>
    <scope>NUCLEOTIDE SEQUENCE [LARGE SCALE GENOMIC DNA]</scope>
    <source>
        <strain evidence="6">ALOHA</strain>
    </source>
</reference>
<protein>
    <submittedName>
        <fullName evidence="5">Uncharacterized domain associated with GTPases (DUF2307)</fullName>
    </submittedName>
</protein>
<evidence type="ECO:0000313" key="5">
    <source>
        <dbReference type="EMBL" id="ADB94805.1"/>
    </source>
</evidence>
<keyword evidence="3" id="KW-1133">Transmembrane helix</keyword>
<dbReference type="AlphaFoldDB" id="D3EMV5"/>
<accession>D3EMV5</accession>
<name>D3EMV5_ATETH</name>
<evidence type="ECO:0000256" key="4">
    <source>
        <dbReference type="ARBA" id="ARBA00023136"/>
    </source>
</evidence>